<reference evidence="2" key="1">
    <citation type="journal article" date="2024" name="Front. Bioeng. Biotechnol.">
        <title>Genome-scale model development and genomic sequencing of the oleaginous clade Lipomyces.</title>
        <authorList>
            <person name="Czajka J.J."/>
            <person name="Han Y."/>
            <person name="Kim J."/>
            <person name="Mondo S.J."/>
            <person name="Hofstad B.A."/>
            <person name="Robles A."/>
            <person name="Haridas S."/>
            <person name="Riley R."/>
            <person name="LaButti K."/>
            <person name="Pangilinan J."/>
            <person name="Andreopoulos W."/>
            <person name="Lipzen A."/>
            <person name="Yan J."/>
            <person name="Wang M."/>
            <person name="Ng V."/>
            <person name="Grigoriev I.V."/>
            <person name="Spatafora J.W."/>
            <person name="Magnuson J.K."/>
            <person name="Baker S.E."/>
            <person name="Pomraning K.R."/>
        </authorList>
    </citation>
    <scope>NUCLEOTIDE SEQUENCE [LARGE SCALE GENOMIC DNA]</scope>
    <source>
        <strain evidence="2">CBS 10300</strain>
    </source>
</reference>
<evidence type="ECO:0000313" key="1">
    <source>
        <dbReference type="EMBL" id="KAK9322097.1"/>
    </source>
</evidence>
<organism evidence="1 2">
    <name type="scientific">Lipomyces orientalis</name>
    <dbReference type="NCBI Taxonomy" id="1233043"/>
    <lineage>
        <taxon>Eukaryota</taxon>
        <taxon>Fungi</taxon>
        <taxon>Dikarya</taxon>
        <taxon>Ascomycota</taxon>
        <taxon>Saccharomycotina</taxon>
        <taxon>Lipomycetes</taxon>
        <taxon>Lipomycetales</taxon>
        <taxon>Lipomycetaceae</taxon>
        <taxon>Lipomyces</taxon>
    </lineage>
</organism>
<evidence type="ECO:0000313" key="2">
    <source>
        <dbReference type="Proteomes" id="UP001489719"/>
    </source>
</evidence>
<sequence length="745" mass="80066">MGGTLAPLLRPVLHPHDLHSTTTPAKLREGLGSRRPEESYHFNPSNTSSSQGLSKPPLSNSSEHFTHLPPIRYWSESESDTDLSEAGLDRDVASSGNMQTASRDDSYGLSPSSQLPQPPLQLSRSSSRSPTSSHGSAKSPPLQSGSQGSPNNNGRSVPPAYSVQHQMAADSAHPQLGPTESIGQVCSNCGTTRTPLWRRAPDGSTICNACGLYLKARNISRPANLKRPPQTTAVTLSGGKVAAADVDAAVSLFITADQGVPGSCPGDGHCNGTGGSRACSGCPAYNNRVAKAAQMASTLQQQRRQQHQQQQRDDAQFQPTTGDSSLPRSEGGGAPSYNSQKALQQGQAESTIPPEYQANNLANPAIIIACQNCGTTITPLWRRDEVGHTICNACGLYYKLHGVHRPVAMKKSVIKRRKRIAPPITPNALPPVKYPPERQQPGSQASLQQEQQYHPQEGGGSESDEERESGVHKGRAQTPQLSPYARSRRDDNDSQHPHLPQVYGPPHLRPLGQLSRVQHQQSLPAYPRLSSVVGEHSPAVRPLGVPSWQQSPSNSAASTPPPSIDFTGAFRSTSPSSSSLPLPRPSLPPMSDRSQSSSESTGDNAKQQPEESARLPPIQHSLNQLAEPSVQLPTGKRRNSETEGSGLATSSDTARVNSISSILNPSSSTVAVSDRVSTPSDRAASPTSSRVLDIPADIRGDAEKVREFLRSKRQKIEYELERHRRAISESENLLALYEQELNELK</sequence>
<gene>
    <name evidence="1" type="ORF">V1517DRAFT_339128</name>
</gene>
<protein>
    <submittedName>
        <fullName evidence="1">Uncharacterized protein</fullName>
    </submittedName>
</protein>
<comment type="caution">
    <text evidence="1">The sequence shown here is derived from an EMBL/GenBank/DDBJ whole genome shotgun (WGS) entry which is preliminary data.</text>
</comment>
<proteinExistence type="predicted"/>
<accession>A0ACC3TLQ5</accession>
<dbReference type="EMBL" id="MU970083">
    <property type="protein sequence ID" value="KAK9322097.1"/>
    <property type="molecule type" value="Genomic_DNA"/>
</dbReference>
<dbReference type="Proteomes" id="UP001489719">
    <property type="component" value="Unassembled WGS sequence"/>
</dbReference>
<name>A0ACC3TLQ5_9ASCO</name>
<keyword evidence="2" id="KW-1185">Reference proteome</keyword>